<name>A0A1R3VGY2_9HYPH</name>
<dbReference type="Gene3D" id="3.30.70.1230">
    <property type="entry name" value="Nucleotide cyclase"/>
    <property type="match status" value="1"/>
</dbReference>
<protein>
    <submittedName>
        <fullName evidence="5">Alpha/beta hydrolase fold protein</fullName>
    </submittedName>
</protein>
<dbReference type="PRINTS" id="PR00111">
    <property type="entry name" value="ABHYDROLASE"/>
</dbReference>
<dbReference type="InterPro" id="IPR000073">
    <property type="entry name" value="AB_hydrolase_1"/>
</dbReference>
<dbReference type="Gene3D" id="3.40.50.1820">
    <property type="entry name" value="alpha/beta hydrolase"/>
    <property type="match status" value="1"/>
</dbReference>
<dbReference type="SUPFAM" id="SSF53474">
    <property type="entry name" value="alpha/beta-Hydrolases"/>
    <property type="match status" value="1"/>
</dbReference>
<sequence length="737" mass="80742">MTVELGTTTGKDRKEVVAVADPMTHPHLCLLGGFDFAGGGAAAPVFSRKARAMMAYLALQSGHSKSREKLAALLWGGNSEAQARMNLRQALSAIKKAMDASDGGRFLTDGHSITLNLDNLDFDVARFQALTANSAPEDLEQALVVYRGDLLDGFGLKEEPFEDWLRVERERLRAMAIAALDKLVAHYCTTNDPASCVRSATRLLAMDPLREDIHRALMRAYAVQGRLNLALRQYENCRGALQRDLNLQPEPETRHLYEDLRTRRMTPRAASRIAASASLSQTPPPSPARTGERPAFEAESRRPATHYVKSAGINIAYQVTGDGPIDLIHVPGWVSNLDLAWSSPRLAHVLQRLGGFSRLIRMDKRGTGLSDRNVGLPTLEERMEDVRAVLDAVGSKRTVLFGSSEGGPMCMLFAATYPERTAALVLNGAYASGRWSKDYPWAKTGEQVEEDLAVVEREWGEPADMSNAAPSLMNDSFEREWFAAYLRNSASPADAIALWRWGTEIDVRALLPAIHVPTLIVQTAGDRWVKPEEGRYLATHIEGAKYIELAGRDHVIWGENSDRLVDEIQTFVTGALPAAPGEGILVSVLSLEIAGPPSGLGADLIERYAEEIRGELFAAEGRQIRRSASGFFAVFQRPTRSIQCAIAIRHRLRQSGLDVRSAVHTGECQERGDDFTGIAIELSSRLLDRARPGEIIASRTVRDLVVGSGLLFEEHGELEASGLPGSLQLFSVRKPGV</sequence>
<dbReference type="EMBL" id="FTPD01000067">
    <property type="protein sequence ID" value="SIT59119.1"/>
    <property type="molecule type" value="Genomic_DNA"/>
</dbReference>
<dbReference type="Gene3D" id="1.25.40.10">
    <property type="entry name" value="Tetratricopeptide repeat domain"/>
    <property type="match status" value="1"/>
</dbReference>
<evidence type="ECO:0000313" key="5">
    <source>
        <dbReference type="EMBL" id="SIT59119.1"/>
    </source>
</evidence>
<dbReference type="InterPro" id="IPR005158">
    <property type="entry name" value="BTAD"/>
</dbReference>
<dbReference type="SMART" id="SM01043">
    <property type="entry name" value="BTAD"/>
    <property type="match status" value="1"/>
</dbReference>
<dbReference type="Proteomes" id="UP000188388">
    <property type="component" value="Unassembled WGS sequence"/>
</dbReference>
<dbReference type="SUPFAM" id="SSF48452">
    <property type="entry name" value="TPR-like"/>
    <property type="match status" value="1"/>
</dbReference>
<dbReference type="InterPro" id="IPR011990">
    <property type="entry name" value="TPR-like_helical_dom_sf"/>
</dbReference>
<dbReference type="GO" id="GO:0016787">
    <property type="term" value="F:hydrolase activity"/>
    <property type="evidence" value="ECO:0007669"/>
    <property type="project" value="UniProtKB-KW"/>
</dbReference>
<feature type="domain" description="Bacterial transcriptional activator" evidence="4">
    <location>
        <begin position="122"/>
        <end position="261"/>
    </location>
</feature>
<dbReference type="Pfam" id="PF00561">
    <property type="entry name" value="Abhydrolase_1"/>
    <property type="match status" value="1"/>
</dbReference>
<keyword evidence="5" id="KW-0378">Hydrolase</keyword>
<evidence type="ECO:0000256" key="3">
    <source>
        <dbReference type="SAM" id="MobiDB-lite"/>
    </source>
</evidence>
<keyword evidence="2" id="KW-0804">Transcription</keyword>
<evidence type="ECO:0000313" key="6">
    <source>
        <dbReference type="Proteomes" id="UP000188388"/>
    </source>
</evidence>
<keyword evidence="1" id="KW-0805">Transcription regulation</keyword>
<dbReference type="GO" id="GO:0003677">
    <property type="term" value="F:DNA binding"/>
    <property type="evidence" value="ECO:0007669"/>
    <property type="project" value="InterPro"/>
</dbReference>
<reference evidence="6" key="1">
    <citation type="submission" date="2017-01" db="EMBL/GenBank/DDBJ databases">
        <authorList>
            <person name="Brunel B."/>
        </authorList>
    </citation>
    <scope>NUCLEOTIDE SEQUENCE [LARGE SCALE GENOMIC DNA]</scope>
</reference>
<evidence type="ECO:0000256" key="2">
    <source>
        <dbReference type="ARBA" id="ARBA00023163"/>
    </source>
</evidence>
<feature type="region of interest" description="Disordered" evidence="3">
    <location>
        <begin position="271"/>
        <end position="303"/>
    </location>
</feature>
<dbReference type="InterPro" id="IPR051677">
    <property type="entry name" value="AfsR-DnrI-RedD_regulator"/>
</dbReference>
<dbReference type="InterPro" id="IPR016032">
    <property type="entry name" value="Sig_transdc_resp-reg_C-effctor"/>
</dbReference>
<dbReference type="Pfam" id="PF03704">
    <property type="entry name" value="BTAD"/>
    <property type="match status" value="1"/>
</dbReference>
<feature type="compositionally biased region" description="Low complexity" evidence="3">
    <location>
        <begin position="271"/>
        <end position="280"/>
    </location>
</feature>
<accession>A0A1R3VGY2</accession>
<dbReference type="SUPFAM" id="SSF46894">
    <property type="entry name" value="C-terminal effector domain of the bipartite response regulators"/>
    <property type="match status" value="1"/>
</dbReference>
<dbReference type="Gene3D" id="1.10.10.10">
    <property type="entry name" value="Winged helix-like DNA-binding domain superfamily/Winged helix DNA-binding domain"/>
    <property type="match status" value="1"/>
</dbReference>
<evidence type="ECO:0000259" key="4">
    <source>
        <dbReference type="SMART" id="SM01043"/>
    </source>
</evidence>
<dbReference type="SUPFAM" id="SSF55073">
    <property type="entry name" value="Nucleotide cyclase"/>
    <property type="match status" value="1"/>
</dbReference>
<dbReference type="GO" id="GO:0006355">
    <property type="term" value="P:regulation of DNA-templated transcription"/>
    <property type="evidence" value="ECO:0007669"/>
    <property type="project" value="InterPro"/>
</dbReference>
<dbReference type="InterPro" id="IPR036388">
    <property type="entry name" value="WH-like_DNA-bd_sf"/>
</dbReference>
<feature type="compositionally biased region" description="Basic and acidic residues" evidence="3">
    <location>
        <begin position="290"/>
        <end position="302"/>
    </location>
</feature>
<keyword evidence="6" id="KW-1185">Reference proteome</keyword>
<dbReference type="STRING" id="1631249.BQ8794_70049"/>
<gene>
    <name evidence="5" type="ORF">BQ8794_70049</name>
</gene>
<dbReference type="InterPro" id="IPR029787">
    <property type="entry name" value="Nucleotide_cyclase"/>
</dbReference>
<dbReference type="AlphaFoldDB" id="A0A1R3VGY2"/>
<proteinExistence type="predicted"/>
<dbReference type="PANTHER" id="PTHR35807:SF1">
    <property type="entry name" value="TRANSCRIPTIONAL REGULATOR REDD"/>
    <property type="match status" value="1"/>
</dbReference>
<dbReference type="InterPro" id="IPR029058">
    <property type="entry name" value="AB_hydrolase_fold"/>
</dbReference>
<dbReference type="PANTHER" id="PTHR35807">
    <property type="entry name" value="TRANSCRIPTIONAL REGULATOR REDD-RELATED"/>
    <property type="match status" value="1"/>
</dbReference>
<organism evidence="5 6">
    <name type="scientific">Mesorhizobium prunaredense</name>
    <dbReference type="NCBI Taxonomy" id="1631249"/>
    <lineage>
        <taxon>Bacteria</taxon>
        <taxon>Pseudomonadati</taxon>
        <taxon>Pseudomonadota</taxon>
        <taxon>Alphaproteobacteria</taxon>
        <taxon>Hyphomicrobiales</taxon>
        <taxon>Phyllobacteriaceae</taxon>
        <taxon>Mesorhizobium</taxon>
    </lineage>
</organism>
<evidence type="ECO:0000256" key="1">
    <source>
        <dbReference type="ARBA" id="ARBA00023015"/>
    </source>
</evidence>